<evidence type="ECO:0000256" key="7">
    <source>
        <dbReference type="ARBA" id="ARBA00023239"/>
    </source>
</evidence>
<feature type="binding site" evidence="8 10">
    <location>
        <position position="112"/>
    </location>
    <ligand>
        <name>substrate</name>
    </ligand>
</feature>
<comment type="pathway">
    <text evidence="3 8">Metabolic intermediate biosynthesis; chorismate biosynthesis; chorismate from D-erythrose 4-phosphate and phosphoenolpyruvate: step 3/7.</text>
</comment>
<sequence>MVRKKILILNGPNLNLLGTREPEIYGHQTFEQYLEVLKDKFEKELDLEYFQSNSEGAIISKLHEVGFSYDGILLNAGGYTHTSIAIADAVSAISTPVIEVHISNVHARESFRAHSYLSPKCKGTIIGFGLRSYDLGLYSFI</sequence>
<protein>
    <recommendedName>
        <fullName evidence="6 8">3-dehydroquinate dehydratase</fullName>
        <shortName evidence="8">3-dehydroquinase</shortName>
        <ecNumber evidence="6 8">4.2.1.10</ecNumber>
    </recommendedName>
    <alternativeName>
        <fullName evidence="8">Type II DHQase</fullName>
    </alternativeName>
</protein>
<dbReference type="GO" id="GO:0008652">
    <property type="term" value="P:amino acid biosynthetic process"/>
    <property type="evidence" value="ECO:0007669"/>
    <property type="project" value="UniProtKB-KW"/>
</dbReference>
<feature type="binding site" evidence="8 10">
    <location>
        <position position="88"/>
    </location>
    <ligand>
        <name>substrate</name>
    </ligand>
</feature>
<dbReference type="PANTHER" id="PTHR21272:SF3">
    <property type="entry name" value="CATABOLIC 3-DEHYDROQUINASE"/>
    <property type="match status" value="1"/>
</dbReference>
<evidence type="ECO:0000313" key="13">
    <source>
        <dbReference type="Proteomes" id="UP000289455"/>
    </source>
</evidence>
<keyword evidence="8" id="KW-0057">Aromatic amino acid biosynthesis</keyword>
<evidence type="ECO:0000256" key="9">
    <source>
        <dbReference type="PIRSR" id="PIRSR001399-1"/>
    </source>
</evidence>
<dbReference type="AlphaFoldDB" id="A0A4V1M578"/>
<dbReference type="CDD" id="cd00466">
    <property type="entry name" value="DHQase_II"/>
    <property type="match status" value="1"/>
</dbReference>
<dbReference type="GO" id="GO:0009073">
    <property type="term" value="P:aromatic amino acid family biosynthetic process"/>
    <property type="evidence" value="ECO:0007669"/>
    <property type="project" value="UniProtKB-KW"/>
</dbReference>
<dbReference type="NCBIfam" id="TIGR01088">
    <property type="entry name" value="aroQ"/>
    <property type="match status" value="1"/>
</dbReference>
<dbReference type="InterPro" id="IPR036441">
    <property type="entry name" value="DHquinase_II_sf"/>
</dbReference>
<comment type="subunit">
    <text evidence="5 8">Homododecamer.</text>
</comment>
<proteinExistence type="inferred from homology"/>
<evidence type="ECO:0000256" key="5">
    <source>
        <dbReference type="ARBA" id="ARBA00011193"/>
    </source>
</evidence>
<organism evidence="12 13">
    <name type="scientific">Aquirufa rosea</name>
    <dbReference type="NCBI Taxonomy" id="2509241"/>
    <lineage>
        <taxon>Bacteria</taxon>
        <taxon>Pseudomonadati</taxon>
        <taxon>Bacteroidota</taxon>
        <taxon>Cytophagia</taxon>
        <taxon>Cytophagales</taxon>
        <taxon>Flectobacillaceae</taxon>
        <taxon>Aquirufa</taxon>
    </lineage>
</organism>
<dbReference type="EMBL" id="SDHY01000007">
    <property type="protein sequence ID" value="RXK47102.1"/>
    <property type="molecule type" value="Genomic_DNA"/>
</dbReference>
<feature type="active site" description="Proton acceptor" evidence="8 9">
    <location>
        <position position="25"/>
    </location>
</feature>
<dbReference type="PROSITE" id="PS01029">
    <property type="entry name" value="DEHYDROQUINASE_II"/>
    <property type="match status" value="1"/>
</dbReference>
<dbReference type="RefSeq" id="WP_129027784.1">
    <property type="nucleotide sequence ID" value="NZ_SDHY01000007.1"/>
</dbReference>
<evidence type="ECO:0000256" key="2">
    <source>
        <dbReference type="ARBA" id="ARBA00003924"/>
    </source>
</evidence>
<dbReference type="Pfam" id="PF01220">
    <property type="entry name" value="DHquinase_II"/>
    <property type="match status" value="1"/>
</dbReference>
<feature type="site" description="Transition state stabilizer" evidence="8 11">
    <location>
        <position position="20"/>
    </location>
</feature>
<feature type="binding site" evidence="8 10">
    <location>
        <begin position="102"/>
        <end position="103"/>
    </location>
    <ligand>
        <name>substrate</name>
    </ligand>
</feature>
<comment type="function">
    <text evidence="2 8">Catalyzes a trans-dehydration via an enolate intermediate.</text>
</comment>
<accession>A0A4V1M578</accession>
<dbReference type="PIRSF" id="PIRSF001399">
    <property type="entry name" value="DHquinase_II"/>
    <property type="match status" value="1"/>
</dbReference>
<dbReference type="PANTHER" id="PTHR21272">
    <property type="entry name" value="CATABOLIC 3-DEHYDROQUINASE"/>
    <property type="match status" value="1"/>
</dbReference>
<name>A0A4V1M578_9BACT</name>
<dbReference type="InterPro" id="IPR018509">
    <property type="entry name" value="DHquinase_II_CS"/>
</dbReference>
<keyword evidence="7 8" id="KW-0456">Lyase</keyword>
<dbReference type="SUPFAM" id="SSF52304">
    <property type="entry name" value="Type II 3-dehydroquinate dehydratase"/>
    <property type="match status" value="1"/>
</dbReference>
<dbReference type="GO" id="GO:0009423">
    <property type="term" value="P:chorismate biosynthetic process"/>
    <property type="evidence" value="ECO:0007669"/>
    <property type="project" value="UniProtKB-UniRule"/>
</dbReference>
<evidence type="ECO:0000313" key="12">
    <source>
        <dbReference type="EMBL" id="RXK47102.1"/>
    </source>
</evidence>
<feature type="active site" description="Proton donor" evidence="8 9">
    <location>
        <position position="101"/>
    </location>
</feature>
<dbReference type="GO" id="GO:0019631">
    <property type="term" value="P:quinate catabolic process"/>
    <property type="evidence" value="ECO:0007669"/>
    <property type="project" value="TreeGrafter"/>
</dbReference>
<comment type="catalytic activity">
    <reaction evidence="1 8">
        <text>3-dehydroquinate = 3-dehydroshikimate + H2O</text>
        <dbReference type="Rhea" id="RHEA:21096"/>
        <dbReference type="ChEBI" id="CHEBI:15377"/>
        <dbReference type="ChEBI" id="CHEBI:16630"/>
        <dbReference type="ChEBI" id="CHEBI:32364"/>
        <dbReference type="EC" id="4.2.1.10"/>
    </reaction>
</comment>
<evidence type="ECO:0000256" key="8">
    <source>
        <dbReference type="HAMAP-Rule" id="MF_00169"/>
    </source>
</evidence>
<evidence type="ECO:0000256" key="10">
    <source>
        <dbReference type="PIRSR" id="PIRSR001399-2"/>
    </source>
</evidence>
<dbReference type="HAMAP" id="MF_00169">
    <property type="entry name" value="AroQ"/>
    <property type="match status" value="1"/>
</dbReference>
<keyword evidence="13" id="KW-1185">Reference proteome</keyword>
<dbReference type="Proteomes" id="UP000289455">
    <property type="component" value="Unassembled WGS sequence"/>
</dbReference>
<dbReference type="GO" id="GO:0003855">
    <property type="term" value="F:3-dehydroquinate dehydratase activity"/>
    <property type="evidence" value="ECO:0007669"/>
    <property type="project" value="UniProtKB-UniRule"/>
</dbReference>
<evidence type="ECO:0000256" key="1">
    <source>
        <dbReference type="ARBA" id="ARBA00001864"/>
    </source>
</evidence>
<dbReference type="InterPro" id="IPR001874">
    <property type="entry name" value="DHquinase_II"/>
</dbReference>
<feature type="binding site" evidence="8 10">
    <location>
        <position position="75"/>
    </location>
    <ligand>
        <name>substrate</name>
    </ligand>
</feature>
<dbReference type="NCBIfam" id="NF003806">
    <property type="entry name" value="PRK05395.1-3"/>
    <property type="match status" value="1"/>
</dbReference>
<comment type="similarity">
    <text evidence="4 8">Belongs to the type-II 3-dehydroquinase family.</text>
</comment>
<evidence type="ECO:0000256" key="6">
    <source>
        <dbReference type="ARBA" id="ARBA00012060"/>
    </source>
</evidence>
<reference evidence="12 13" key="1">
    <citation type="submission" date="2019-01" db="EMBL/GenBank/DDBJ databases">
        <title>Cytophagaceae bacterium strain CAR-16.</title>
        <authorList>
            <person name="Chen W.-M."/>
        </authorList>
    </citation>
    <scope>NUCLEOTIDE SEQUENCE [LARGE SCALE GENOMIC DNA]</scope>
    <source>
        <strain evidence="12 13">CAR-16</strain>
    </source>
</reference>
<dbReference type="UniPathway" id="UPA00053">
    <property type="reaction ID" value="UER00086"/>
</dbReference>
<dbReference type="EC" id="4.2.1.10" evidence="6 8"/>
<feature type="binding site" evidence="8 10">
    <location>
        <position position="81"/>
    </location>
    <ligand>
        <name>substrate</name>
    </ligand>
</feature>
<comment type="caution">
    <text evidence="12">The sequence shown here is derived from an EMBL/GenBank/DDBJ whole genome shotgun (WGS) entry which is preliminary data.</text>
</comment>
<gene>
    <name evidence="8 12" type="primary">aroQ</name>
    <name evidence="12" type="ORF">ESB04_10905</name>
</gene>
<evidence type="ECO:0000256" key="3">
    <source>
        <dbReference type="ARBA" id="ARBA00004902"/>
    </source>
</evidence>
<evidence type="ECO:0000256" key="11">
    <source>
        <dbReference type="PIRSR" id="PIRSR001399-3"/>
    </source>
</evidence>
<keyword evidence="8" id="KW-0028">Amino-acid biosynthesis</keyword>
<dbReference type="NCBIfam" id="NF003807">
    <property type="entry name" value="PRK05395.1-4"/>
    <property type="match status" value="1"/>
</dbReference>
<evidence type="ECO:0000256" key="4">
    <source>
        <dbReference type="ARBA" id="ARBA00011037"/>
    </source>
</evidence>
<dbReference type="Gene3D" id="3.40.50.9100">
    <property type="entry name" value="Dehydroquinase, class II"/>
    <property type="match status" value="1"/>
</dbReference>
<dbReference type="NCBIfam" id="NF003805">
    <property type="entry name" value="PRK05395.1-2"/>
    <property type="match status" value="1"/>
</dbReference>
<dbReference type="OrthoDB" id="9790793at2"/>